<dbReference type="SMART" id="SM00181">
    <property type="entry name" value="EGF"/>
    <property type="match status" value="1"/>
</dbReference>
<dbReference type="AlphaFoldDB" id="A0A084WG68"/>
<evidence type="ECO:0000256" key="1">
    <source>
        <dbReference type="ARBA" id="ARBA00022536"/>
    </source>
</evidence>
<sequence length="118" mass="13051">MLFNPLILIEFKNKFIVSDQKYTFFSNFRSYYCDCYPGFSGSDCGDGPLCKDANICENGGTCKHVGDNAIACICSAGFKGSRCEISEYDEITGESGKHSNPLQSHPHTFARHTARLCT</sequence>
<evidence type="ECO:0000259" key="4">
    <source>
        <dbReference type="PROSITE" id="PS50026"/>
    </source>
</evidence>
<dbReference type="OrthoDB" id="6138650at2759"/>
<organism evidence="5">
    <name type="scientific">Anopheles sinensis</name>
    <name type="common">Mosquito</name>
    <dbReference type="NCBI Taxonomy" id="74873"/>
    <lineage>
        <taxon>Eukaryota</taxon>
        <taxon>Metazoa</taxon>
        <taxon>Ecdysozoa</taxon>
        <taxon>Arthropoda</taxon>
        <taxon>Hexapoda</taxon>
        <taxon>Insecta</taxon>
        <taxon>Pterygota</taxon>
        <taxon>Neoptera</taxon>
        <taxon>Endopterygota</taxon>
        <taxon>Diptera</taxon>
        <taxon>Nematocera</taxon>
        <taxon>Culicoidea</taxon>
        <taxon>Culicidae</taxon>
        <taxon>Anophelinae</taxon>
        <taxon>Anopheles</taxon>
    </lineage>
</organism>
<comment type="caution">
    <text evidence="3">Lacks conserved residue(s) required for the propagation of feature annotation.</text>
</comment>
<proteinExistence type="predicted"/>
<feature type="disulfide bond" evidence="3">
    <location>
        <begin position="74"/>
        <end position="83"/>
    </location>
</feature>
<evidence type="ECO:0000256" key="2">
    <source>
        <dbReference type="ARBA" id="ARBA00023157"/>
    </source>
</evidence>
<dbReference type="EMBL" id="KE525343">
    <property type="protein sequence ID" value="KFB49212.1"/>
    <property type="molecule type" value="Genomic_DNA"/>
</dbReference>
<keyword evidence="1 3" id="KW-0245">EGF-like domain</keyword>
<dbReference type="CDD" id="cd00054">
    <property type="entry name" value="EGF_CA"/>
    <property type="match status" value="1"/>
</dbReference>
<evidence type="ECO:0000256" key="3">
    <source>
        <dbReference type="PROSITE-ProRule" id="PRU00076"/>
    </source>
</evidence>
<reference evidence="5 7" key="1">
    <citation type="journal article" date="2014" name="BMC Genomics">
        <title>Genome sequence of Anopheles sinensis provides insight into genetics basis of mosquito competence for malaria parasites.</title>
        <authorList>
            <person name="Zhou D."/>
            <person name="Zhang D."/>
            <person name="Ding G."/>
            <person name="Shi L."/>
            <person name="Hou Q."/>
            <person name="Ye Y."/>
            <person name="Xu Y."/>
            <person name="Zhou H."/>
            <person name="Xiong C."/>
            <person name="Li S."/>
            <person name="Yu J."/>
            <person name="Hong S."/>
            <person name="Yu X."/>
            <person name="Zou P."/>
            <person name="Chen C."/>
            <person name="Chang X."/>
            <person name="Wang W."/>
            <person name="Lv Y."/>
            <person name="Sun Y."/>
            <person name="Ma L."/>
            <person name="Shen B."/>
            <person name="Zhu C."/>
        </authorList>
    </citation>
    <scope>NUCLEOTIDE SEQUENCE [LARGE SCALE GENOMIC DNA]</scope>
</reference>
<dbReference type="PROSITE" id="PS01186">
    <property type="entry name" value="EGF_2"/>
    <property type="match status" value="1"/>
</dbReference>
<dbReference type="PROSITE" id="PS00022">
    <property type="entry name" value="EGF_1"/>
    <property type="match status" value="1"/>
</dbReference>
<dbReference type="Proteomes" id="UP000030765">
    <property type="component" value="Unassembled WGS sequence"/>
</dbReference>
<evidence type="ECO:0000313" key="7">
    <source>
        <dbReference type="Proteomes" id="UP000030765"/>
    </source>
</evidence>
<dbReference type="EMBL" id="ATLV01023453">
    <property type="status" value="NOT_ANNOTATED_CDS"/>
    <property type="molecule type" value="Genomic_DNA"/>
</dbReference>
<gene>
    <name evidence="5" type="ORF">ZHAS_00017214</name>
</gene>
<dbReference type="InterPro" id="IPR000742">
    <property type="entry name" value="EGF"/>
</dbReference>
<protein>
    <submittedName>
        <fullName evidence="5">AGAP009796-PA-like protein</fullName>
    </submittedName>
    <submittedName>
        <fullName evidence="6">EGF-like domain-containing protein</fullName>
    </submittedName>
</protein>
<accession>A0A084WG68</accession>
<keyword evidence="7" id="KW-1185">Reference proteome</keyword>
<evidence type="ECO:0000313" key="6">
    <source>
        <dbReference type="EnsemblMetazoa" id="ASIC017214-PA"/>
    </source>
</evidence>
<dbReference type="VEuPathDB" id="VectorBase:ASIC017214"/>
<dbReference type="Gene3D" id="2.10.25.10">
    <property type="entry name" value="Laminin"/>
    <property type="match status" value="1"/>
</dbReference>
<reference evidence="6" key="2">
    <citation type="submission" date="2020-05" db="UniProtKB">
        <authorList>
            <consortium name="EnsemblMetazoa"/>
        </authorList>
    </citation>
    <scope>IDENTIFICATION</scope>
</reference>
<dbReference type="EnsemblMetazoa" id="ASIC017214-RA">
    <property type="protein sequence ID" value="ASIC017214-PA"/>
    <property type="gene ID" value="ASIC017214"/>
</dbReference>
<dbReference type="PROSITE" id="PS50026">
    <property type="entry name" value="EGF_3"/>
    <property type="match status" value="1"/>
</dbReference>
<dbReference type="SUPFAM" id="SSF57196">
    <property type="entry name" value="EGF/Laminin"/>
    <property type="match status" value="1"/>
</dbReference>
<dbReference type="Pfam" id="PF00008">
    <property type="entry name" value="EGF"/>
    <property type="match status" value="1"/>
</dbReference>
<keyword evidence="2 3" id="KW-1015">Disulfide bond</keyword>
<name>A0A084WG68_ANOSI</name>
<feature type="domain" description="EGF-like" evidence="4">
    <location>
        <begin position="46"/>
        <end position="84"/>
    </location>
</feature>
<dbReference type="FunFam" id="2.10.25.10:FF:000118">
    <property type="entry name" value="protein delta homolog 2"/>
    <property type="match status" value="1"/>
</dbReference>
<evidence type="ECO:0000313" key="5">
    <source>
        <dbReference type="EMBL" id="KFB49212.1"/>
    </source>
</evidence>